<organism evidence="2 3">
    <name type="scientific">Frankia canadensis</name>
    <dbReference type="NCBI Taxonomy" id="1836972"/>
    <lineage>
        <taxon>Bacteria</taxon>
        <taxon>Bacillati</taxon>
        <taxon>Actinomycetota</taxon>
        <taxon>Actinomycetes</taxon>
        <taxon>Frankiales</taxon>
        <taxon>Frankiaceae</taxon>
        <taxon>Frankia</taxon>
    </lineage>
</organism>
<dbReference type="Proteomes" id="UP000234331">
    <property type="component" value="Unassembled WGS sequence"/>
</dbReference>
<dbReference type="EMBL" id="FZMO01000053">
    <property type="protein sequence ID" value="SNQ46572.1"/>
    <property type="molecule type" value="Genomic_DNA"/>
</dbReference>
<dbReference type="Pfam" id="PF03992">
    <property type="entry name" value="ABM"/>
    <property type="match status" value="1"/>
</dbReference>
<protein>
    <recommendedName>
        <fullName evidence="1">ABM domain-containing protein</fullName>
    </recommendedName>
</protein>
<dbReference type="AlphaFoldDB" id="A0A2I2KLN3"/>
<dbReference type="SUPFAM" id="SSF54909">
    <property type="entry name" value="Dimeric alpha+beta barrel"/>
    <property type="match status" value="1"/>
</dbReference>
<keyword evidence="3" id="KW-1185">Reference proteome</keyword>
<dbReference type="InterPro" id="IPR011008">
    <property type="entry name" value="Dimeric_a/b-barrel"/>
</dbReference>
<dbReference type="RefSeq" id="WP_165818250.1">
    <property type="nucleotide sequence ID" value="NZ_FZMO01000053.1"/>
</dbReference>
<evidence type="ECO:0000313" key="3">
    <source>
        <dbReference type="Proteomes" id="UP000234331"/>
    </source>
</evidence>
<reference evidence="2 3" key="1">
    <citation type="submission" date="2017-06" db="EMBL/GenBank/DDBJ databases">
        <authorList>
            <person name="Kim H.J."/>
            <person name="Triplett B.A."/>
        </authorList>
    </citation>
    <scope>NUCLEOTIDE SEQUENCE [LARGE SCALE GENOMIC DNA]</scope>
    <source>
        <strain evidence="2">FRACA_ARgP5</strain>
    </source>
</reference>
<feature type="domain" description="ABM" evidence="1">
    <location>
        <begin position="10"/>
        <end position="77"/>
    </location>
</feature>
<evidence type="ECO:0000259" key="1">
    <source>
        <dbReference type="Pfam" id="PF03992"/>
    </source>
</evidence>
<proteinExistence type="predicted"/>
<sequence>MSEPSARSGPVAAVVVIVAKSGRADDLAALLTRMAEAATDEGTDAYAVHQDSRQPERFFLFEHYRDRTAFTLHRGNETLNSLGEQLGELAESTEIILGRPLPGSRPPGASPRG</sequence>
<dbReference type="PANTHER" id="PTHR33336">
    <property type="entry name" value="QUINOL MONOOXYGENASE YGIN-RELATED"/>
    <property type="match status" value="1"/>
</dbReference>
<dbReference type="GO" id="GO:0003824">
    <property type="term" value="F:catalytic activity"/>
    <property type="evidence" value="ECO:0007669"/>
    <property type="project" value="TreeGrafter"/>
</dbReference>
<name>A0A2I2KLN3_9ACTN</name>
<dbReference type="InterPro" id="IPR050744">
    <property type="entry name" value="AI-2_Isomerase_LsrG"/>
</dbReference>
<dbReference type="PANTHER" id="PTHR33336:SF15">
    <property type="entry name" value="ABM DOMAIN-CONTAINING PROTEIN"/>
    <property type="match status" value="1"/>
</dbReference>
<gene>
    <name evidence="2" type="ORF">FRACA_1460009</name>
</gene>
<dbReference type="Gene3D" id="3.30.70.100">
    <property type="match status" value="1"/>
</dbReference>
<accession>A0A2I2KLN3</accession>
<evidence type="ECO:0000313" key="2">
    <source>
        <dbReference type="EMBL" id="SNQ46572.1"/>
    </source>
</evidence>
<dbReference type="InterPro" id="IPR007138">
    <property type="entry name" value="ABM_dom"/>
</dbReference>